<keyword evidence="1" id="KW-0175">Coiled coil</keyword>
<evidence type="ECO:0000256" key="1">
    <source>
        <dbReference type="SAM" id="Coils"/>
    </source>
</evidence>
<organism evidence="4 5">
    <name type="scientific">Tagetes erecta</name>
    <name type="common">African marigold</name>
    <dbReference type="NCBI Taxonomy" id="13708"/>
    <lineage>
        <taxon>Eukaryota</taxon>
        <taxon>Viridiplantae</taxon>
        <taxon>Streptophyta</taxon>
        <taxon>Embryophyta</taxon>
        <taxon>Tracheophyta</taxon>
        <taxon>Spermatophyta</taxon>
        <taxon>Magnoliopsida</taxon>
        <taxon>eudicotyledons</taxon>
        <taxon>Gunneridae</taxon>
        <taxon>Pentapetalae</taxon>
        <taxon>asterids</taxon>
        <taxon>campanulids</taxon>
        <taxon>Asterales</taxon>
        <taxon>Asteraceae</taxon>
        <taxon>Asteroideae</taxon>
        <taxon>Heliantheae alliance</taxon>
        <taxon>Tageteae</taxon>
        <taxon>Tagetes</taxon>
    </lineage>
</organism>
<dbReference type="SUPFAM" id="SSF46565">
    <property type="entry name" value="Chaperone J-domain"/>
    <property type="match status" value="1"/>
</dbReference>
<dbReference type="EMBL" id="JAUHHV010000005">
    <property type="protein sequence ID" value="KAK1423200.1"/>
    <property type="molecule type" value="Genomic_DNA"/>
</dbReference>
<reference evidence="4" key="1">
    <citation type="journal article" date="2023" name="bioRxiv">
        <title>Improved chromosome-level genome assembly for marigold (Tagetes erecta).</title>
        <authorList>
            <person name="Jiang F."/>
            <person name="Yuan L."/>
            <person name="Wang S."/>
            <person name="Wang H."/>
            <person name="Xu D."/>
            <person name="Wang A."/>
            <person name="Fan W."/>
        </authorList>
    </citation>
    <scope>NUCLEOTIDE SEQUENCE</scope>
    <source>
        <strain evidence="4">WSJ</strain>
        <tissue evidence="4">Leaf</tissue>
    </source>
</reference>
<gene>
    <name evidence="4" type="ORF">QVD17_18496</name>
</gene>
<dbReference type="PROSITE" id="PS50076">
    <property type="entry name" value="DNAJ_2"/>
    <property type="match status" value="1"/>
</dbReference>
<evidence type="ECO:0000313" key="5">
    <source>
        <dbReference type="Proteomes" id="UP001229421"/>
    </source>
</evidence>
<dbReference type="PANTHER" id="PTHR36335:SF1">
    <property type="entry name" value="CHAPERONE DNAJ-DOMAIN SUPERFAMILY PROTEIN"/>
    <property type="match status" value="1"/>
</dbReference>
<evidence type="ECO:0000313" key="4">
    <source>
        <dbReference type="EMBL" id="KAK1423200.1"/>
    </source>
</evidence>
<feature type="compositionally biased region" description="Acidic residues" evidence="2">
    <location>
        <begin position="118"/>
        <end position="127"/>
    </location>
</feature>
<accession>A0AAD8KHV3</accession>
<name>A0AAD8KHV3_TARER</name>
<feature type="compositionally biased region" description="Basic and acidic residues" evidence="2">
    <location>
        <begin position="224"/>
        <end position="246"/>
    </location>
</feature>
<sequence length="597" mass="67902">MKTLSRCRNNIEADNVVLIDVDTYNFDNVIVLDIPESHTKKQGGSSDKNRPLRTYIYIDDDESPCNHHADAQLGNERNFENVASSSRRYSSESASPVKLSKGKRTYSGRGFNARLDSDSSDEDGPDCEFIEDFSGKFKEQWEKASMKRKAAVHNDHASSSRSYRDVHSVFGVNKSKQKHAQGSKVNGKKNVESSSCDAQDVGVDKDDLPFGETRTTSSEEENEKNDLKHAANTREKESFKRKDAVHNHHTCSSKSYGDVHGVFQVNQSKQKHAQGFKVNETRHQKKVESSNHDARDIDTDNDDLPFDEIPSSSEKNDFENVTATCEKVSLKTKASVCNDHTGSSWPFGDDHSEFGVNRSKQKHPQGSNINDHNSHEKDVGSFNFDARDVDGRTDDSPLGETPFTNDEDENEKNDLENAATTDDDVPVDNSIIGQREKLKETDEYKQALEQELLARQEALQIQAEEARQLRRLQKRKNAECLRLLDMERRQKQRVEEIREIQKKDEENMNLKEQYRAEVIQELKRLEVYCHDMASLLHGLGIRVGNGPVPLPHEVRAAYKRALLSFHPDRASGSDMRQQVEAEEKFKLISRMKEKFAL</sequence>
<evidence type="ECO:0000256" key="2">
    <source>
        <dbReference type="SAM" id="MobiDB-lite"/>
    </source>
</evidence>
<feature type="region of interest" description="Disordered" evidence="2">
    <location>
        <begin position="84"/>
        <end position="127"/>
    </location>
</feature>
<feature type="domain" description="J" evidence="3">
    <location>
        <begin position="534"/>
        <end position="597"/>
    </location>
</feature>
<feature type="region of interest" description="Disordered" evidence="2">
    <location>
        <begin position="281"/>
        <end position="303"/>
    </location>
</feature>
<dbReference type="InterPro" id="IPR036869">
    <property type="entry name" value="J_dom_sf"/>
</dbReference>
<keyword evidence="5" id="KW-1185">Reference proteome</keyword>
<feature type="region of interest" description="Disordered" evidence="2">
    <location>
        <begin position="343"/>
        <end position="427"/>
    </location>
</feature>
<protein>
    <recommendedName>
        <fullName evidence="3">J domain-containing protein</fullName>
    </recommendedName>
</protein>
<dbReference type="PANTHER" id="PTHR36335">
    <property type="entry name" value="CHAPERONE DNAJ-DOMAIN SUPERFAMILY PROTEIN"/>
    <property type="match status" value="1"/>
</dbReference>
<feature type="compositionally biased region" description="Low complexity" evidence="2">
    <location>
        <begin position="84"/>
        <end position="95"/>
    </location>
</feature>
<proteinExistence type="predicted"/>
<comment type="caution">
    <text evidence="4">The sequence shown here is derived from an EMBL/GenBank/DDBJ whole genome shotgun (WGS) entry which is preliminary data.</text>
</comment>
<feature type="compositionally biased region" description="Basic and acidic residues" evidence="2">
    <location>
        <begin position="372"/>
        <end position="395"/>
    </location>
</feature>
<feature type="region of interest" description="Disordered" evidence="2">
    <location>
        <begin position="173"/>
        <end position="253"/>
    </location>
</feature>
<dbReference type="AlphaFoldDB" id="A0AAD8KHV3"/>
<evidence type="ECO:0000259" key="3">
    <source>
        <dbReference type="PROSITE" id="PS50076"/>
    </source>
</evidence>
<dbReference type="Proteomes" id="UP001229421">
    <property type="component" value="Unassembled WGS sequence"/>
</dbReference>
<feature type="coiled-coil region" evidence="1">
    <location>
        <begin position="445"/>
        <end position="513"/>
    </location>
</feature>
<feature type="compositionally biased region" description="Basic and acidic residues" evidence="2">
    <location>
        <begin position="281"/>
        <end position="298"/>
    </location>
</feature>
<dbReference type="Gene3D" id="1.10.287.110">
    <property type="entry name" value="DnaJ domain"/>
    <property type="match status" value="1"/>
</dbReference>
<dbReference type="CDD" id="cd06257">
    <property type="entry name" value="DnaJ"/>
    <property type="match status" value="1"/>
</dbReference>
<dbReference type="InterPro" id="IPR001623">
    <property type="entry name" value="DnaJ_domain"/>
</dbReference>